<gene>
    <name evidence="1" type="ORF">DCAR_0312316</name>
</gene>
<evidence type="ECO:0000313" key="1">
    <source>
        <dbReference type="EMBL" id="WOG93037.1"/>
    </source>
</evidence>
<organism evidence="1 2">
    <name type="scientific">Daucus carota subsp. sativus</name>
    <name type="common">Carrot</name>
    <dbReference type="NCBI Taxonomy" id="79200"/>
    <lineage>
        <taxon>Eukaryota</taxon>
        <taxon>Viridiplantae</taxon>
        <taxon>Streptophyta</taxon>
        <taxon>Embryophyta</taxon>
        <taxon>Tracheophyta</taxon>
        <taxon>Spermatophyta</taxon>
        <taxon>Magnoliopsida</taxon>
        <taxon>eudicotyledons</taxon>
        <taxon>Gunneridae</taxon>
        <taxon>Pentapetalae</taxon>
        <taxon>asterids</taxon>
        <taxon>campanulids</taxon>
        <taxon>Apiales</taxon>
        <taxon>Apiaceae</taxon>
        <taxon>Apioideae</taxon>
        <taxon>Scandiceae</taxon>
        <taxon>Daucinae</taxon>
        <taxon>Daucus</taxon>
        <taxon>Daucus sect. Daucus</taxon>
    </lineage>
</organism>
<protein>
    <submittedName>
        <fullName evidence="1">Uncharacterized protein</fullName>
    </submittedName>
</protein>
<dbReference type="Gramene" id="KZN02090">
    <property type="protein sequence ID" value="KZN02090"/>
    <property type="gene ID" value="DCAR_010844"/>
</dbReference>
<dbReference type="PANTHER" id="PTHR43228">
    <property type="entry name" value="TWO-COMPONENT RESPONSE REGULATOR"/>
    <property type="match status" value="1"/>
</dbReference>
<evidence type="ECO:0000313" key="2">
    <source>
        <dbReference type="Proteomes" id="UP000077755"/>
    </source>
</evidence>
<dbReference type="Pfam" id="PF00072">
    <property type="entry name" value="Response_reg"/>
    <property type="match status" value="1"/>
</dbReference>
<accession>A0A166AY53</accession>
<dbReference type="InterPro" id="IPR011006">
    <property type="entry name" value="CheY-like_superfamily"/>
</dbReference>
<dbReference type="SMART" id="SM00448">
    <property type="entry name" value="REC"/>
    <property type="match status" value="1"/>
</dbReference>
<reference evidence="1" key="2">
    <citation type="submission" date="2022-03" db="EMBL/GenBank/DDBJ databases">
        <title>Draft title - Genomic analysis of global carrot germplasm unveils the trajectory of domestication and the origin of high carotenoid orange carrot.</title>
        <authorList>
            <person name="Iorizzo M."/>
            <person name="Ellison S."/>
            <person name="Senalik D."/>
            <person name="Macko-Podgorni A."/>
            <person name="Grzebelus D."/>
            <person name="Bostan H."/>
            <person name="Rolling W."/>
            <person name="Curaba J."/>
            <person name="Simon P."/>
        </authorList>
    </citation>
    <scope>NUCLEOTIDE SEQUENCE</scope>
    <source>
        <tissue evidence="1">Leaf</tissue>
    </source>
</reference>
<reference evidence="1" key="1">
    <citation type="journal article" date="2016" name="Nat. Genet.">
        <title>A high-quality carrot genome assembly provides new insights into carotenoid accumulation and asterid genome evolution.</title>
        <authorList>
            <person name="Iorizzo M."/>
            <person name="Ellison S."/>
            <person name="Senalik D."/>
            <person name="Zeng P."/>
            <person name="Satapoomin P."/>
            <person name="Huang J."/>
            <person name="Bowman M."/>
            <person name="Iovene M."/>
            <person name="Sanseverino W."/>
            <person name="Cavagnaro P."/>
            <person name="Yildiz M."/>
            <person name="Macko-Podgorni A."/>
            <person name="Moranska E."/>
            <person name="Grzebelus E."/>
            <person name="Grzebelus D."/>
            <person name="Ashrafi H."/>
            <person name="Zheng Z."/>
            <person name="Cheng S."/>
            <person name="Spooner D."/>
            <person name="Van Deynze A."/>
            <person name="Simon P."/>
        </authorList>
    </citation>
    <scope>NUCLEOTIDE SEQUENCE</scope>
    <source>
        <tissue evidence="1">Leaf</tissue>
    </source>
</reference>
<dbReference type="InterPro" id="IPR052048">
    <property type="entry name" value="ST_Response_Regulator"/>
</dbReference>
<proteinExistence type="predicted"/>
<dbReference type="InterPro" id="IPR001789">
    <property type="entry name" value="Sig_transdc_resp-reg_receiver"/>
</dbReference>
<dbReference type="OMA" id="DECFPKP"/>
<dbReference type="PANTHER" id="PTHR43228:SF1">
    <property type="entry name" value="TWO-COMPONENT RESPONSE REGULATOR ARR22"/>
    <property type="match status" value="1"/>
</dbReference>
<dbReference type="SUPFAM" id="SSF52172">
    <property type="entry name" value="CheY-like"/>
    <property type="match status" value="1"/>
</dbReference>
<dbReference type="CDD" id="cd17546">
    <property type="entry name" value="REC_hyHK_CKI1_RcsC-like"/>
    <property type="match status" value="1"/>
</dbReference>
<sequence length="133" mass="14982">MAKKIENSKKKKLSALVVDDDGVCRIIHVAYLRRHGFETYAVENGREAVDLIRSGEQFDVVFMDLVMPVLDGIQATRELRAMGVKTMIVGIDCDLGYLGEHPIIAGMDRVYEKPMTQEIVISVRQALLNNYNI</sequence>
<dbReference type="KEGG" id="dcr:108212526"/>
<dbReference type="GO" id="GO:0000160">
    <property type="term" value="P:phosphorelay signal transduction system"/>
    <property type="evidence" value="ECO:0007669"/>
    <property type="project" value="InterPro"/>
</dbReference>
<dbReference type="EMBL" id="CP093345">
    <property type="protein sequence ID" value="WOG93037.1"/>
    <property type="molecule type" value="Genomic_DNA"/>
</dbReference>
<name>A0A166AY53_DAUCS</name>
<keyword evidence="2" id="KW-1185">Reference proteome</keyword>
<dbReference type="Proteomes" id="UP000077755">
    <property type="component" value="Chromosome 3"/>
</dbReference>
<dbReference type="Gene3D" id="3.40.50.2300">
    <property type="match status" value="1"/>
</dbReference>
<dbReference type="AlphaFoldDB" id="A0A166AY53"/>
<dbReference type="PROSITE" id="PS50110">
    <property type="entry name" value="RESPONSE_REGULATORY"/>
    <property type="match status" value="1"/>
</dbReference>
<dbReference type="OrthoDB" id="21225at2759"/>